<organism evidence="1 2">
    <name type="scientific">Rhizobium halophytocola</name>
    <dbReference type="NCBI Taxonomy" id="735519"/>
    <lineage>
        <taxon>Bacteria</taxon>
        <taxon>Pseudomonadati</taxon>
        <taxon>Pseudomonadota</taxon>
        <taxon>Alphaproteobacteria</taxon>
        <taxon>Hyphomicrobiales</taxon>
        <taxon>Rhizobiaceae</taxon>
        <taxon>Rhizobium/Agrobacterium group</taxon>
        <taxon>Rhizobium</taxon>
    </lineage>
</organism>
<evidence type="ECO:0000313" key="2">
    <source>
        <dbReference type="Proteomes" id="UP000759443"/>
    </source>
</evidence>
<dbReference type="Proteomes" id="UP000759443">
    <property type="component" value="Unassembled WGS sequence"/>
</dbReference>
<reference evidence="1 2" key="1">
    <citation type="submission" date="2021-03" db="EMBL/GenBank/DDBJ databases">
        <title>Genomic Encyclopedia of Type Strains, Phase IV (KMG-IV): sequencing the most valuable type-strain genomes for metagenomic binning, comparative biology and taxonomic classification.</title>
        <authorList>
            <person name="Goeker M."/>
        </authorList>
    </citation>
    <scope>NUCLEOTIDE SEQUENCE [LARGE SCALE GENOMIC DNA]</scope>
    <source>
        <strain evidence="1 2">DSM 21600</strain>
    </source>
</reference>
<accession>A0ABS4E4C4</accession>
<gene>
    <name evidence="1" type="ORF">J2Z17_004257</name>
</gene>
<proteinExistence type="predicted"/>
<keyword evidence="2" id="KW-1185">Reference proteome</keyword>
<dbReference type="SUPFAM" id="SSF53098">
    <property type="entry name" value="Ribonuclease H-like"/>
    <property type="match status" value="1"/>
</dbReference>
<name>A0ABS4E4C4_9HYPH</name>
<dbReference type="PANTHER" id="PTHR10948">
    <property type="entry name" value="TRANSPOSASE"/>
    <property type="match status" value="1"/>
</dbReference>
<dbReference type="Gene3D" id="3.30.420.10">
    <property type="entry name" value="Ribonuclease H-like superfamily/Ribonuclease H"/>
    <property type="match status" value="1"/>
</dbReference>
<dbReference type="InterPro" id="IPR012337">
    <property type="entry name" value="RNaseH-like_sf"/>
</dbReference>
<evidence type="ECO:0000313" key="1">
    <source>
        <dbReference type="EMBL" id="MBP1852798.1"/>
    </source>
</evidence>
<dbReference type="PANTHER" id="PTHR10948:SF23">
    <property type="entry name" value="TRANSPOSASE INSI FOR INSERTION SEQUENCE ELEMENT IS30A-RELATED"/>
    <property type="match status" value="1"/>
</dbReference>
<sequence length="119" mass="13251">MAWNTTDFKNDGKGRIAAAPITAAIPDIDYRTSINVLARHRLRIGASSWFCDPSAPWQKGTVENTNKRLRRFLPGNTDLASVSQRDLSTLARHLNDQPRKCLGYKTPAEVLLAHLHANS</sequence>
<comment type="caution">
    <text evidence="1">The sequence shown here is derived from an EMBL/GenBank/DDBJ whole genome shotgun (WGS) entry which is preliminary data.</text>
</comment>
<dbReference type="InterPro" id="IPR051917">
    <property type="entry name" value="Transposase-Integrase"/>
</dbReference>
<dbReference type="InterPro" id="IPR036397">
    <property type="entry name" value="RNaseH_sf"/>
</dbReference>
<protein>
    <submittedName>
        <fullName evidence="1">IS30 family transposase</fullName>
    </submittedName>
</protein>
<dbReference type="EMBL" id="JAGGJU010000013">
    <property type="protein sequence ID" value="MBP1852798.1"/>
    <property type="molecule type" value="Genomic_DNA"/>
</dbReference>